<dbReference type="EMBL" id="JAAIUW010000012">
    <property type="protein sequence ID" value="KAF7807311.1"/>
    <property type="molecule type" value="Genomic_DNA"/>
</dbReference>
<organism evidence="1 2">
    <name type="scientific">Senna tora</name>
    <dbReference type="NCBI Taxonomy" id="362788"/>
    <lineage>
        <taxon>Eukaryota</taxon>
        <taxon>Viridiplantae</taxon>
        <taxon>Streptophyta</taxon>
        <taxon>Embryophyta</taxon>
        <taxon>Tracheophyta</taxon>
        <taxon>Spermatophyta</taxon>
        <taxon>Magnoliopsida</taxon>
        <taxon>eudicotyledons</taxon>
        <taxon>Gunneridae</taxon>
        <taxon>Pentapetalae</taxon>
        <taxon>rosids</taxon>
        <taxon>fabids</taxon>
        <taxon>Fabales</taxon>
        <taxon>Fabaceae</taxon>
        <taxon>Caesalpinioideae</taxon>
        <taxon>Cassia clade</taxon>
        <taxon>Senna</taxon>
    </lineage>
</organism>
<dbReference type="OrthoDB" id="1680778at2759"/>
<sequence>MVASEDKLNTATQIDSVIFAEIPNQHAHPELHEAVKSFMVHGPCGASRLTSPCMQNDKCTKNFPKKISDRTLFDEDGYAKYRRRDTGLTIVKKGVELDNHSLVPYNPTLLLSKGHDKVTTTICNQESTEVNLCIDEIQQYYDCRYVSPCEAAWRIFGFDINYREPSVERLPFHLPN</sequence>
<reference evidence="1" key="1">
    <citation type="submission" date="2020-09" db="EMBL/GenBank/DDBJ databases">
        <title>Genome-Enabled Discovery of Anthraquinone Biosynthesis in Senna tora.</title>
        <authorList>
            <person name="Kang S.-H."/>
            <person name="Pandey R.P."/>
            <person name="Lee C.-M."/>
            <person name="Sim J.-S."/>
            <person name="Jeong J.-T."/>
            <person name="Choi B.-S."/>
            <person name="Jung M."/>
            <person name="Ginzburg D."/>
            <person name="Zhao K."/>
            <person name="Won S.Y."/>
            <person name="Oh T.-J."/>
            <person name="Yu Y."/>
            <person name="Kim N.-H."/>
            <person name="Lee O.R."/>
            <person name="Lee T.-H."/>
            <person name="Bashyal P."/>
            <person name="Kim T.-S."/>
            <person name="Lee W.-H."/>
            <person name="Kawkins C."/>
            <person name="Kim C.-K."/>
            <person name="Kim J.S."/>
            <person name="Ahn B.O."/>
            <person name="Rhee S.Y."/>
            <person name="Sohng J.K."/>
        </authorList>
    </citation>
    <scope>NUCLEOTIDE SEQUENCE</scope>
    <source>
        <tissue evidence="1">Leaf</tissue>
    </source>
</reference>
<proteinExistence type="predicted"/>
<protein>
    <submittedName>
        <fullName evidence="1">Uncharacterized protein</fullName>
    </submittedName>
</protein>
<comment type="caution">
    <text evidence="1">The sequence shown here is derived from an EMBL/GenBank/DDBJ whole genome shotgun (WGS) entry which is preliminary data.</text>
</comment>
<dbReference type="Proteomes" id="UP000634136">
    <property type="component" value="Unassembled WGS sequence"/>
</dbReference>
<keyword evidence="2" id="KW-1185">Reference proteome</keyword>
<accession>A0A834SQ26</accession>
<dbReference type="PANTHER" id="PTHR10492">
    <property type="match status" value="1"/>
</dbReference>
<evidence type="ECO:0000313" key="1">
    <source>
        <dbReference type="EMBL" id="KAF7807311.1"/>
    </source>
</evidence>
<dbReference type="AlphaFoldDB" id="A0A834SQ26"/>
<gene>
    <name evidence="1" type="ORF">G2W53_039472</name>
</gene>
<evidence type="ECO:0000313" key="2">
    <source>
        <dbReference type="Proteomes" id="UP000634136"/>
    </source>
</evidence>
<name>A0A834SQ26_9FABA</name>
<dbReference type="PANTHER" id="PTHR10492:SF57">
    <property type="entry name" value="ATP-DEPENDENT DNA HELICASE"/>
    <property type="match status" value="1"/>
</dbReference>